<dbReference type="AlphaFoldDB" id="A0A2G6KJD0"/>
<evidence type="ECO:0008006" key="4">
    <source>
        <dbReference type="Google" id="ProtNLM"/>
    </source>
</evidence>
<reference evidence="2 3" key="1">
    <citation type="submission" date="2017-10" db="EMBL/GenBank/DDBJ databases">
        <title>Novel microbial diversity and functional potential in the marine mammal oral microbiome.</title>
        <authorList>
            <person name="Dudek N.K."/>
            <person name="Sun C.L."/>
            <person name="Burstein D."/>
            <person name="Kantor R.S."/>
            <person name="Aliaga Goltsman D.S."/>
            <person name="Bik E.M."/>
            <person name="Thomas B.C."/>
            <person name="Banfield J.F."/>
            <person name="Relman D.A."/>
        </authorList>
    </citation>
    <scope>NUCLEOTIDE SEQUENCE [LARGE SCALE GENOMIC DNA]</scope>
    <source>
        <strain evidence="2">DOLJORAL78_47_16</strain>
    </source>
</reference>
<protein>
    <recommendedName>
        <fullName evidence="4">DUF3782 domain-containing protein</fullName>
    </recommendedName>
</protein>
<gene>
    <name evidence="2" type="ORF">CSA56_05375</name>
</gene>
<dbReference type="Proteomes" id="UP000230821">
    <property type="component" value="Unassembled WGS sequence"/>
</dbReference>
<name>A0A2G6KJD0_9BACT</name>
<dbReference type="GO" id="GO:0003676">
    <property type="term" value="F:nucleic acid binding"/>
    <property type="evidence" value="ECO:0007669"/>
    <property type="project" value="InterPro"/>
</dbReference>
<dbReference type="SUPFAM" id="SSF52980">
    <property type="entry name" value="Restriction endonuclease-like"/>
    <property type="match status" value="1"/>
</dbReference>
<dbReference type="InterPro" id="IPR011856">
    <property type="entry name" value="tRNA_endonuc-like_dom_sf"/>
</dbReference>
<comment type="caution">
    <text evidence="2">The sequence shown here is derived from an EMBL/GenBank/DDBJ whole genome shotgun (WGS) entry which is preliminary data.</text>
</comment>
<evidence type="ECO:0000313" key="3">
    <source>
        <dbReference type="Proteomes" id="UP000230821"/>
    </source>
</evidence>
<sequence>MDQATVQEIKGFFQEIRDLYRETDLRMKETDLRMKETDRQMKETDRQMKETDRRLDRMSQETDRQMKETDRKIRAVNKQIGELTGRLGQFVEEMVKPGVEKLFQERGIDVTMTTSGVSASDHEGGIEIDIMVRNGKEIVLIECKSKLRRDDVNEHLERLAKFKRYFPEYADKQVMGAVAAMVIPEGVGRYASKKGLFVMAQHGEFMVILNDDQFEPKTF</sequence>
<organism evidence="2 3">
    <name type="scientific">candidate division KSB3 bacterium</name>
    <dbReference type="NCBI Taxonomy" id="2044937"/>
    <lineage>
        <taxon>Bacteria</taxon>
        <taxon>candidate division KSB3</taxon>
    </lineage>
</organism>
<dbReference type="InterPro" id="IPR011335">
    <property type="entry name" value="Restrct_endonuc-II-like"/>
</dbReference>
<feature type="region of interest" description="Disordered" evidence="1">
    <location>
        <begin position="34"/>
        <end position="70"/>
    </location>
</feature>
<dbReference type="Pfam" id="PF07788">
    <property type="entry name" value="PDDEXK_10"/>
    <property type="match status" value="1"/>
</dbReference>
<dbReference type="Gene3D" id="3.40.1350.10">
    <property type="match status" value="1"/>
</dbReference>
<evidence type="ECO:0000256" key="1">
    <source>
        <dbReference type="SAM" id="MobiDB-lite"/>
    </source>
</evidence>
<dbReference type="PANTHER" id="PTHR38753:SF1">
    <property type="entry name" value="SLR1441 PROTEIN"/>
    <property type="match status" value="1"/>
</dbReference>
<dbReference type="PANTHER" id="PTHR38753">
    <property type="entry name" value="SLR1441 PROTEIN"/>
    <property type="match status" value="1"/>
</dbReference>
<dbReference type="EMBL" id="PDSK01000060">
    <property type="protein sequence ID" value="PIE35132.1"/>
    <property type="molecule type" value="Genomic_DNA"/>
</dbReference>
<dbReference type="InterPro" id="IPR012431">
    <property type="entry name" value="PDDEXK_10"/>
</dbReference>
<evidence type="ECO:0000313" key="2">
    <source>
        <dbReference type="EMBL" id="PIE35132.1"/>
    </source>
</evidence>
<accession>A0A2G6KJD0</accession>
<proteinExistence type="predicted"/>